<dbReference type="EMBL" id="CABVLU010000001">
    <property type="protein sequence ID" value="VVT47027.1"/>
    <property type="molecule type" value="Genomic_DNA"/>
</dbReference>
<reference evidence="7 8" key="1">
    <citation type="submission" date="2019-09" db="EMBL/GenBank/DDBJ databases">
        <authorList>
            <person name="Brejova B."/>
        </authorList>
    </citation>
    <scope>NUCLEOTIDE SEQUENCE [LARGE SCALE GENOMIC DNA]</scope>
</reference>
<evidence type="ECO:0000256" key="4">
    <source>
        <dbReference type="ARBA" id="ARBA00022989"/>
    </source>
</evidence>
<keyword evidence="4 6" id="KW-1133">Transmembrane helix</keyword>
<dbReference type="RefSeq" id="XP_031852119.1">
    <property type="nucleotide sequence ID" value="XM_031996228.1"/>
</dbReference>
<evidence type="ECO:0000256" key="2">
    <source>
        <dbReference type="ARBA" id="ARBA00009530"/>
    </source>
</evidence>
<feature type="transmembrane region" description="Helical" evidence="6">
    <location>
        <begin position="33"/>
        <end position="53"/>
    </location>
</feature>
<dbReference type="Proteomes" id="UP000398389">
    <property type="component" value="Unassembled WGS sequence"/>
</dbReference>
<dbReference type="OrthoDB" id="2802411at2759"/>
<keyword evidence="8" id="KW-1185">Reference proteome</keyword>
<sequence>MHARDWLLAFLALIFPPIPVIFKRGLCTVEFLISIILLIFGFLPSVIYSWYIISKYPTVEHILIVDCDGHNHDGYGAV</sequence>
<dbReference type="Pfam" id="PF01679">
    <property type="entry name" value="Pmp3"/>
    <property type="match status" value="1"/>
</dbReference>
<dbReference type="AlphaFoldDB" id="A0A5E8B629"/>
<evidence type="ECO:0000256" key="3">
    <source>
        <dbReference type="ARBA" id="ARBA00022692"/>
    </source>
</evidence>
<dbReference type="GO" id="GO:0016020">
    <property type="term" value="C:membrane"/>
    <property type="evidence" value="ECO:0007669"/>
    <property type="project" value="UniProtKB-SubCell"/>
</dbReference>
<comment type="similarity">
    <text evidence="2">Belongs to the UPF0057 (PMP3) family.</text>
</comment>
<keyword evidence="3 6" id="KW-0812">Transmembrane</keyword>
<name>A0A5E8B629_9ASCO</name>
<evidence type="ECO:0000313" key="8">
    <source>
        <dbReference type="Proteomes" id="UP000398389"/>
    </source>
</evidence>
<evidence type="ECO:0000313" key="7">
    <source>
        <dbReference type="EMBL" id="VVT47027.1"/>
    </source>
</evidence>
<evidence type="ECO:0000256" key="1">
    <source>
        <dbReference type="ARBA" id="ARBA00004370"/>
    </source>
</evidence>
<keyword evidence="5 6" id="KW-0472">Membrane</keyword>
<dbReference type="InterPro" id="IPR000612">
    <property type="entry name" value="PMP3"/>
</dbReference>
<dbReference type="PANTHER" id="PTHR21659:SF112">
    <property type="entry name" value="PROTEIN SNA2-RELATED"/>
    <property type="match status" value="1"/>
</dbReference>
<comment type="subcellular location">
    <subcellularLocation>
        <location evidence="1">Membrane</location>
    </subcellularLocation>
</comment>
<organism evidence="7 8">
    <name type="scientific">Magnusiomyces paraingens</name>
    <dbReference type="NCBI Taxonomy" id="2606893"/>
    <lineage>
        <taxon>Eukaryota</taxon>
        <taxon>Fungi</taxon>
        <taxon>Dikarya</taxon>
        <taxon>Ascomycota</taxon>
        <taxon>Saccharomycotina</taxon>
        <taxon>Dipodascomycetes</taxon>
        <taxon>Dipodascales</taxon>
        <taxon>Dipodascaceae</taxon>
        <taxon>Magnusiomyces</taxon>
    </lineage>
</organism>
<dbReference type="GeneID" id="43580328"/>
<evidence type="ECO:0000256" key="6">
    <source>
        <dbReference type="SAM" id="Phobius"/>
    </source>
</evidence>
<accession>A0A5E8B629</accession>
<evidence type="ECO:0000256" key="5">
    <source>
        <dbReference type="ARBA" id="ARBA00023136"/>
    </source>
</evidence>
<gene>
    <name evidence="7" type="ORF">SAPINGB_P001507</name>
</gene>
<protein>
    <submittedName>
        <fullName evidence="7">Uncharacterized protein</fullName>
    </submittedName>
</protein>
<dbReference type="PANTHER" id="PTHR21659">
    <property type="entry name" value="HYDROPHOBIC PROTEIN RCI2 LOW TEMPERATURE AND SALT RESPONSIVE PROTEIN LTI6 -RELATED"/>
    <property type="match status" value="1"/>
</dbReference>
<proteinExistence type="inferred from homology"/>